<proteinExistence type="inferred from homology"/>
<evidence type="ECO:0000259" key="4">
    <source>
        <dbReference type="Pfam" id="PF00472"/>
    </source>
</evidence>
<dbReference type="Pfam" id="PF03462">
    <property type="entry name" value="PCRF"/>
    <property type="match status" value="1"/>
</dbReference>
<evidence type="ECO:0000313" key="6">
    <source>
        <dbReference type="Proteomes" id="UP000887565"/>
    </source>
</evidence>
<dbReference type="GO" id="GO:0005737">
    <property type="term" value="C:cytoplasm"/>
    <property type="evidence" value="ECO:0007669"/>
    <property type="project" value="UniProtKB-ARBA"/>
</dbReference>
<organism evidence="6 7">
    <name type="scientific">Romanomermis culicivorax</name>
    <name type="common">Nematode worm</name>
    <dbReference type="NCBI Taxonomy" id="13658"/>
    <lineage>
        <taxon>Eukaryota</taxon>
        <taxon>Metazoa</taxon>
        <taxon>Ecdysozoa</taxon>
        <taxon>Nematoda</taxon>
        <taxon>Enoplea</taxon>
        <taxon>Dorylaimia</taxon>
        <taxon>Mermithida</taxon>
        <taxon>Mermithoidea</taxon>
        <taxon>Mermithidae</taxon>
        <taxon>Romanomermis</taxon>
    </lineage>
</organism>
<dbReference type="Gene3D" id="3.30.70.1660">
    <property type="match status" value="1"/>
</dbReference>
<sequence length="188" mass="21851">MDSVFRVQRVPATEKSGRIHTSTASIAICPVPKTINLNLDIKEIRKETYKASGHGGQHLQKTETAVRLTHLPTKICVECQQERSQNANLELAMKRLAAKLYERQYAREVDKREKSRKLQMGSRERSEKIRTYNFLEQRVSDHRIKRNFHPLNEIMKGAEAFNEIIDALAEYNMKERLFELINGDVELK</sequence>
<reference evidence="7" key="1">
    <citation type="submission" date="2022-11" db="UniProtKB">
        <authorList>
            <consortium name="WormBaseParasite"/>
        </authorList>
    </citation>
    <scope>IDENTIFICATION</scope>
</reference>
<comment type="similarity">
    <text evidence="1">Belongs to the prokaryotic/mitochondrial release factor family.</text>
</comment>
<dbReference type="PANTHER" id="PTHR43804:SF7">
    <property type="entry name" value="LD18447P"/>
    <property type="match status" value="1"/>
</dbReference>
<dbReference type="Pfam" id="PF00472">
    <property type="entry name" value="RF-1"/>
    <property type="match status" value="1"/>
</dbReference>
<keyword evidence="2" id="KW-0488">Methylation</keyword>
<dbReference type="Proteomes" id="UP000887565">
    <property type="component" value="Unplaced"/>
</dbReference>
<dbReference type="InterPro" id="IPR000352">
    <property type="entry name" value="Pep_chain_release_fac_I"/>
</dbReference>
<evidence type="ECO:0000259" key="5">
    <source>
        <dbReference type="Pfam" id="PF03462"/>
    </source>
</evidence>
<dbReference type="Gene3D" id="3.30.160.20">
    <property type="match status" value="1"/>
</dbReference>
<dbReference type="GO" id="GO:0003747">
    <property type="term" value="F:translation release factor activity"/>
    <property type="evidence" value="ECO:0007669"/>
    <property type="project" value="InterPro"/>
</dbReference>
<evidence type="ECO:0000313" key="7">
    <source>
        <dbReference type="WBParaSite" id="nRc.2.0.1.t31796-RA"/>
    </source>
</evidence>
<evidence type="ECO:0000256" key="2">
    <source>
        <dbReference type="ARBA" id="ARBA00022481"/>
    </source>
</evidence>
<dbReference type="PANTHER" id="PTHR43804">
    <property type="entry name" value="LD18447P"/>
    <property type="match status" value="1"/>
</dbReference>
<dbReference type="AlphaFoldDB" id="A0A915JZ73"/>
<feature type="domain" description="Prokaryotic-type class I peptide chain release factors" evidence="4">
    <location>
        <begin position="34"/>
        <end position="143"/>
    </location>
</feature>
<feature type="domain" description="Peptide chain release factor" evidence="5">
    <location>
        <begin position="4"/>
        <end position="26"/>
    </location>
</feature>
<evidence type="ECO:0000256" key="3">
    <source>
        <dbReference type="ARBA" id="ARBA00022917"/>
    </source>
</evidence>
<dbReference type="InterPro" id="IPR005139">
    <property type="entry name" value="PCRF"/>
</dbReference>
<accession>A0A915JZ73</accession>
<protein>
    <submittedName>
        <fullName evidence="7">Prokaryotic-type class I peptide chain release factors domain-containing protein</fullName>
    </submittedName>
</protein>
<dbReference type="WBParaSite" id="nRc.2.0.1.t31796-RA">
    <property type="protein sequence ID" value="nRc.2.0.1.t31796-RA"/>
    <property type="gene ID" value="nRc.2.0.1.g31796"/>
</dbReference>
<evidence type="ECO:0000256" key="1">
    <source>
        <dbReference type="ARBA" id="ARBA00010835"/>
    </source>
</evidence>
<dbReference type="InterPro" id="IPR050057">
    <property type="entry name" value="Prokaryotic/Mito_RF"/>
</dbReference>
<dbReference type="InterPro" id="IPR045853">
    <property type="entry name" value="Pep_chain_release_fac_I_sf"/>
</dbReference>
<name>A0A915JZ73_ROMCU</name>
<dbReference type="OMA" id="VEVHFHI"/>
<dbReference type="SUPFAM" id="SSF75620">
    <property type="entry name" value="Release factor"/>
    <property type="match status" value="1"/>
</dbReference>
<keyword evidence="3" id="KW-0648">Protein biosynthesis</keyword>
<keyword evidence="6" id="KW-1185">Reference proteome</keyword>